<sequence length="205" mass="22743">MKNSTENTVAIGIGITLATALLYTAGWSHAGHWFGRFHIGLIPLGLPMEYHFMYGLQVLLDHGWWLSMIFASALLLWYSRPPTLLWARWLMLPLGVMLFALVYRLGEMSAEQAFAEHRAAGFPEYPLTRVWLTEAPGDDPALADLAKGLVAGEYRLLAESQTSLFLIKPKPGGEMPTVEVPLRRVVAVRRIPVNPGLMGSSKGKE</sequence>
<keyword evidence="1" id="KW-0812">Transmembrane</keyword>
<feature type="transmembrane region" description="Helical" evidence="1">
    <location>
        <begin position="7"/>
        <end position="27"/>
    </location>
</feature>
<evidence type="ECO:0000313" key="3">
    <source>
        <dbReference type="EMBL" id="VFK39742.1"/>
    </source>
</evidence>
<proteinExistence type="predicted"/>
<dbReference type="EMBL" id="CAADFT010000005">
    <property type="protein sequence ID" value="VFK39742.1"/>
    <property type="molecule type" value="Genomic_DNA"/>
</dbReference>
<keyword evidence="1" id="KW-1133">Transmembrane helix</keyword>
<evidence type="ECO:0000313" key="4">
    <source>
        <dbReference type="EMBL" id="VFK54251.1"/>
    </source>
</evidence>
<feature type="transmembrane region" description="Helical" evidence="1">
    <location>
        <begin position="62"/>
        <end position="79"/>
    </location>
</feature>
<reference evidence="3" key="1">
    <citation type="submission" date="2019-02" db="EMBL/GenBank/DDBJ databases">
        <authorList>
            <person name="Gruber-Vodicka R. H."/>
            <person name="Seah K. B. B."/>
        </authorList>
    </citation>
    <scope>NUCLEOTIDE SEQUENCE</scope>
    <source>
        <strain evidence="2">BECK_BZ123</strain>
        <strain evidence="3">BECK_BZ125</strain>
        <strain evidence="4">BECK_BZ126</strain>
    </source>
</reference>
<gene>
    <name evidence="2" type="ORF">BECKTC1821D_GA0114238_100432</name>
    <name evidence="3" type="ORF">BECKTC1821E_GA0114239_100534</name>
    <name evidence="4" type="ORF">BECKTC1821F_GA0114240_100490</name>
</gene>
<dbReference type="EMBL" id="CAADFS010000004">
    <property type="protein sequence ID" value="VFK38320.1"/>
    <property type="molecule type" value="Genomic_DNA"/>
</dbReference>
<feature type="transmembrane region" description="Helical" evidence="1">
    <location>
        <begin position="85"/>
        <end position="103"/>
    </location>
</feature>
<protein>
    <submittedName>
        <fullName evidence="3">Uncharacterized protein</fullName>
    </submittedName>
</protein>
<keyword evidence="1" id="KW-0472">Membrane</keyword>
<evidence type="ECO:0000256" key="1">
    <source>
        <dbReference type="SAM" id="Phobius"/>
    </source>
</evidence>
<name>A0A450YDV9_9GAMM</name>
<dbReference type="AlphaFoldDB" id="A0A450YDV9"/>
<evidence type="ECO:0000313" key="2">
    <source>
        <dbReference type="EMBL" id="VFK38320.1"/>
    </source>
</evidence>
<organism evidence="3">
    <name type="scientific">Candidatus Kentrum sp. TC</name>
    <dbReference type="NCBI Taxonomy" id="2126339"/>
    <lineage>
        <taxon>Bacteria</taxon>
        <taxon>Pseudomonadati</taxon>
        <taxon>Pseudomonadota</taxon>
        <taxon>Gammaproteobacteria</taxon>
        <taxon>Candidatus Kentrum</taxon>
    </lineage>
</organism>
<accession>A0A450YDV9</accession>
<dbReference type="EMBL" id="CAADFW010000004">
    <property type="protein sequence ID" value="VFK54251.1"/>
    <property type="molecule type" value="Genomic_DNA"/>
</dbReference>